<dbReference type="InterPro" id="IPR016192">
    <property type="entry name" value="APOBEC/CMP_deaminase_Zn-bd"/>
</dbReference>
<dbReference type="Pfam" id="PF00383">
    <property type="entry name" value="dCMP_cyt_deam_1"/>
    <property type="match status" value="1"/>
</dbReference>
<dbReference type="EMBL" id="BSDR01000001">
    <property type="protein sequence ID" value="GLI34439.1"/>
    <property type="molecule type" value="Genomic_DNA"/>
</dbReference>
<dbReference type="InterPro" id="IPR016193">
    <property type="entry name" value="Cytidine_deaminase-like"/>
</dbReference>
<dbReference type="PROSITE" id="PS51747">
    <property type="entry name" value="CYT_DCMP_DEAMINASES_2"/>
    <property type="match status" value="1"/>
</dbReference>
<keyword evidence="2" id="KW-0862">Zinc</keyword>
<dbReference type="PANTHER" id="PTHR11079">
    <property type="entry name" value="CYTOSINE DEAMINASE FAMILY MEMBER"/>
    <property type="match status" value="1"/>
</dbReference>
<organism evidence="4 5">
    <name type="scientific">Desulforhabdus amnigena</name>
    <dbReference type="NCBI Taxonomy" id="40218"/>
    <lineage>
        <taxon>Bacteria</taxon>
        <taxon>Pseudomonadati</taxon>
        <taxon>Thermodesulfobacteriota</taxon>
        <taxon>Syntrophobacteria</taxon>
        <taxon>Syntrophobacterales</taxon>
        <taxon>Syntrophobacteraceae</taxon>
        <taxon>Desulforhabdus</taxon>
    </lineage>
</organism>
<dbReference type="Gene3D" id="3.40.140.10">
    <property type="entry name" value="Cytidine Deaminase, domain 2"/>
    <property type="match status" value="1"/>
</dbReference>
<dbReference type="SUPFAM" id="SSF53927">
    <property type="entry name" value="Cytidine deaminase-like"/>
    <property type="match status" value="1"/>
</dbReference>
<proteinExistence type="predicted"/>
<dbReference type="CDD" id="cd01285">
    <property type="entry name" value="nucleoside_deaminase"/>
    <property type="match status" value="1"/>
</dbReference>
<accession>A0A9W6CXI0</accession>
<evidence type="ECO:0000313" key="5">
    <source>
        <dbReference type="Proteomes" id="UP001144372"/>
    </source>
</evidence>
<keyword evidence="5" id="KW-1185">Reference proteome</keyword>
<feature type="domain" description="CMP/dCMP-type deaminase" evidence="3">
    <location>
        <begin position="26"/>
        <end position="157"/>
    </location>
</feature>
<dbReference type="Proteomes" id="UP001144372">
    <property type="component" value="Unassembled WGS sequence"/>
</dbReference>
<keyword evidence="1" id="KW-0479">Metal-binding</keyword>
<evidence type="ECO:0000256" key="2">
    <source>
        <dbReference type="ARBA" id="ARBA00022833"/>
    </source>
</evidence>
<protein>
    <submittedName>
        <fullName evidence="4">tRNA-specific adenosine deaminase</fullName>
    </submittedName>
</protein>
<dbReference type="GO" id="GO:0008270">
    <property type="term" value="F:zinc ion binding"/>
    <property type="evidence" value="ECO:0007669"/>
    <property type="project" value="InterPro"/>
</dbReference>
<dbReference type="InterPro" id="IPR002125">
    <property type="entry name" value="CMP_dCMP_dom"/>
</dbReference>
<dbReference type="GO" id="GO:0047974">
    <property type="term" value="F:guanosine deaminase activity"/>
    <property type="evidence" value="ECO:0007669"/>
    <property type="project" value="TreeGrafter"/>
</dbReference>
<evidence type="ECO:0000259" key="3">
    <source>
        <dbReference type="PROSITE" id="PS51747"/>
    </source>
</evidence>
<evidence type="ECO:0000313" key="4">
    <source>
        <dbReference type="EMBL" id="GLI34439.1"/>
    </source>
</evidence>
<dbReference type="AlphaFoldDB" id="A0A9W6CXI0"/>
<dbReference type="PANTHER" id="PTHR11079:SF161">
    <property type="entry name" value="CMP_DCMP-TYPE DEAMINASE DOMAIN-CONTAINING PROTEIN"/>
    <property type="match status" value="1"/>
</dbReference>
<gene>
    <name evidence="4" type="ORF">DAMNIGENAA_18720</name>
</gene>
<name>A0A9W6CXI0_9BACT</name>
<reference evidence="4" key="1">
    <citation type="submission" date="2022-12" db="EMBL/GenBank/DDBJ databases">
        <title>Reference genome sequencing for broad-spectrum identification of bacterial and archaeal isolates by mass spectrometry.</title>
        <authorList>
            <person name="Sekiguchi Y."/>
            <person name="Tourlousse D.M."/>
        </authorList>
    </citation>
    <scope>NUCLEOTIDE SEQUENCE</scope>
    <source>
        <strain evidence="4">ASRB1</strain>
    </source>
</reference>
<evidence type="ECO:0000256" key="1">
    <source>
        <dbReference type="ARBA" id="ARBA00022723"/>
    </source>
</evidence>
<dbReference type="RefSeq" id="WP_281793691.1">
    <property type="nucleotide sequence ID" value="NZ_BSDR01000001.1"/>
</dbReference>
<dbReference type="GO" id="GO:0006152">
    <property type="term" value="P:purine nucleoside catabolic process"/>
    <property type="evidence" value="ECO:0007669"/>
    <property type="project" value="TreeGrafter"/>
</dbReference>
<sequence>MPYPHFILQLPDWIDVFLPDPDKVYPTVEDRMRLVIELSRLNFVHGTGGPFGAGIFDLDTHKLIAPGVNLVVCFNCCVLHAEIVALMIAQQVTQCYDLAGEGMPPCEMVVSTEPCAMCLGAIPWSGIRRLVCGARDEDARSIGFDEGEKVPDWIGALAKRNISVERNVCRLEARAVLRQYFETGGIIYNSRQQQILCTP</sequence>
<dbReference type="PROSITE" id="PS00903">
    <property type="entry name" value="CYT_DCMP_DEAMINASES_1"/>
    <property type="match status" value="1"/>
</dbReference>
<comment type="caution">
    <text evidence="4">The sequence shown here is derived from an EMBL/GenBank/DDBJ whole genome shotgun (WGS) entry which is preliminary data.</text>
</comment>